<dbReference type="PANTHER" id="PTHR23176">
    <property type="entry name" value="RHO/RAC/CDC GTPASE-ACTIVATING PROTEIN"/>
    <property type="match status" value="1"/>
</dbReference>
<keyword evidence="1" id="KW-0343">GTPase activation</keyword>
<comment type="caution">
    <text evidence="4">The sequence shown here is derived from an EMBL/GenBank/DDBJ whole genome shotgun (WGS) entry which is preliminary data.</text>
</comment>
<keyword evidence="5" id="KW-1185">Reference proteome</keyword>
<dbReference type="SUPFAM" id="SSF103657">
    <property type="entry name" value="BAR/IMD domain-like"/>
    <property type="match status" value="1"/>
</dbReference>
<dbReference type="GO" id="GO:0007165">
    <property type="term" value="P:signal transduction"/>
    <property type="evidence" value="ECO:0007669"/>
    <property type="project" value="InterPro"/>
</dbReference>
<dbReference type="Proteomes" id="UP000646827">
    <property type="component" value="Unassembled WGS sequence"/>
</dbReference>
<dbReference type="Pfam" id="PF00620">
    <property type="entry name" value="RhoGAP"/>
    <property type="match status" value="1"/>
</dbReference>
<dbReference type="PROSITE" id="PS50238">
    <property type="entry name" value="RHOGAP"/>
    <property type="match status" value="1"/>
</dbReference>
<organism evidence="4 5">
    <name type="scientific">Circinella minor</name>
    <dbReference type="NCBI Taxonomy" id="1195481"/>
    <lineage>
        <taxon>Eukaryota</taxon>
        <taxon>Fungi</taxon>
        <taxon>Fungi incertae sedis</taxon>
        <taxon>Mucoromycota</taxon>
        <taxon>Mucoromycotina</taxon>
        <taxon>Mucoromycetes</taxon>
        <taxon>Mucorales</taxon>
        <taxon>Lichtheimiaceae</taxon>
        <taxon>Circinella</taxon>
    </lineage>
</organism>
<evidence type="ECO:0000313" key="5">
    <source>
        <dbReference type="Proteomes" id="UP000646827"/>
    </source>
</evidence>
<feature type="region of interest" description="Disordered" evidence="2">
    <location>
        <begin position="633"/>
        <end position="804"/>
    </location>
</feature>
<dbReference type="SUPFAM" id="SSF48350">
    <property type="entry name" value="GTPase activation domain, GAP"/>
    <property type="match status" value="1"/>
</dbReference>
<evidence type="ECO:0000259" key="3">
    <source>
        <dbReference type="PROSITE" id="PS50238"/>
    </source>
</evidence>
<dbReference type="OrthoDB" id="79452at2759"/>
<feature type="compositionally biased region" description="Polar residues" evidence="2">
    <location>
        <begin position="718"/>
        <end position="733"/>
    </location>
</feature>
<dbReference type="SMART" id="SM00324">
    <property type="entry name" value="RhoGAP"/>
    <property type="match status" value="1"/>
</dbReference>
<evidence type="ECO:0000256" key="2">
    <source>
        <dbReference type="SAM" id="MobiDB-lite"/>
    </source>
</evidence>
<accession>A0A8H7S9A7</accession>
<proteinExistence type="predicted"/>
<name>A0A8H7S9A7_9FUNG</name>
<dbReference type="CDD" id="cd00159">
    <property type="entry name" value="RhoGAP"/>
    <property type="match status" value="1"/>
</dbReference>
<feature type="compositionally biased region" description="Low complexity" evidence="2">
    <location>
        <begin position="763"/>
        <end position="773"/>
    </location>
</feature>
<evidence type="ECO:0000256" key="1">
    <source>
        <dbReference type="ARBA" id="ARBA00022468"/>
    </source>
</evidence>
<sequence>MQSLDQEKKQKKNTRKSFAVSTHAIKMVHPSQLPVVDAQLEQMVYSQSAAVDTIMKDSSDDLGRFIAYLRQRVELEEGYQNSLDKIIGSLQHNTPPRDLNKSTTLYHGLKAHVDMSVNQRPMRTHYIQTIKGQLQALAELKEQHDRARRLRRKNMRHMNTQYLQTRLHEVPAAREAYTQKWQEIERIANAAIPSTPMSPMPSYRSNSSTGLFPPVPTVSNSTTDDDDNKKHSLNATPAMAKQQQQPEHFPPTPSTPTVPNRRIERFVNKISHMGNNNNNQFPDPVKQSARTAKLKVEVVDADKEYRKMVRKLDALSKRQAMSNEAAIKTAQEQLAEKTAMMKNCMAAIMNVEADKFNGFSEMIRSTQNSLNFDPDRDSALYRDMLDRSRHPMPEPIYYNNFHVGECRFLMFGTSLMEYAQQHQRSPPLLVTKCIEAIERQGGLEREGIYRISGKQINIDKLKHAFERDEDSVVLGQNGVPEDIFSVASLLKVFLRDLASPLFPFKVGDRVTYSQIPDKELRLMNLLTRILKLPPANYDTLKILIEHLTKLESFVEKNKMTIKNLSLMFTPAIFQDHNQAQRSPGEWYSDCVLEDLIVNCETLFADKDLRGASAITGVIEYGFHEEQYDFDLPSSPSSSMYAHTNSSPTNTEASDPEYGVGEDDISPQEEHHNPLEQRQEQHEKDDDLAADNEGNCSAEMDQQPKLKPGSKGRGLKVDTQLSSEITTICDNTQQHGDRPVPPITTINSATIPPPSQDWLFQDPNSSNTINTTSTPGLQRSATVGATLKRSTRVPREDTARRLSRR</sequence>
<dbReference type="GO" id="GO:0005737">
    <property type="term" value="C:cytoplasm"/>
    <property type="evidence" value="ECO:0007669"/>
    <property type="project" value="TreeGrafter"/>
</dbReference>
<evidence type="ECO:0000313" key="4">
    <source>
        <dbReference type="EMBL" id="KAG2224373.1"/>
    </source>
</evidence>
<gene>
    <name evidence="4" type="ORF">INT45_006773</name>
</gene>
<dbReference type="Gene3D" id="1.20.1270.60">
    <property type="entry name" value="Arfaptin homology (AH) domain/BAR domain"/>
    <property type="match status" value="1"/>
</dbReference>
<dbReference type="EMBL" id="JAEPRB010000044">
    <property type="protein sequence ID" value="KAG2224373.1"/>
    <property type="molecule type" value="Genomic_DNA"/>
</dbReference>
<feature type="compositionally biased region" description="Basic and acidic residues" evidence="2">
    <location>
        <begin position="667"/>
        <end position="686"/>
    </location>
</feature>
<dbReference type="InterPro" id="IPR027267">
    <property type="entry name" value="AH/BAR_dom_sf"/>
</dbReference>
<feature type="compositionally biased region" description="Polar residues" evidence="2">
    <location>
        <begin position="633"/>
        <end position="652"/>
    </location>
</feature>
<dbReference type="InterPro" id="IPR008936">
    <property type="entry name" value="Rho_GTPase_activation_prot"/>
</dbReference>
<dbReference type="AlphaFoldDB" id="A0A8H7S9A7"/>
<dbReference type="InterPro" id="IPR050729">
    <property type="entry name" value="Rho-GAP"/>
</dbReference>
<feature type="domain" description="Rho-GAP" evidence="3">
    <location>
        <begin position="413"/>
        <end position="603"/>
    </location>
</feature>
<dbReference type="InterPro" id="IPR000198">
    <property type="entry name" value="RhoGAP_dom"/>
</dbReference>
<dbReference type="PANTHER" id="PTHR23176:SF134">
    <property type="entry name" value="RHO-TYPE GTPASE-ACTIVATING PROTEIN"/>
    <property type="match status" value="1"/>
</dbReference>
<feature type="non-terminal residue" evidence="4">
    <location>
        <position position="1"/>
    </location>
</feature>
<dbReference type="GO" id="GO:0005096">
    <property type="term" value="F:GTPase activator activity"/>
    <property type="evidence" value="ECO:0007669"/>
    <property type="project" value="UniProtKB-KW"/>
</dbReference>
<feature type="compositionally biased region" description="Basic and acidic residues" evidence="2">
    <location>
        <begin position="792"/>
        <end position="804"/>
    </location>
</feature>
<reference evidence="4 5" key="1">
    <citation type="submission" date="2020-12" db="EMBL/GenBank/DDBJ databases">
        <title>Metabolic potential, ecology and presence of endohyphal bacteria is reflected in genomic diversity of Mucoromycotina.</title>
        <authorList>
            <person name="Muszewska A."/>
            <person name="Okrasinska A."/>
            <person name="Steczkiewicz K."/>
            <person name="Drgas O."/>
            <person name="Orlowska M."/>
            <person name="Perlinska-Lenart U."/>
            <person name="Aleksandrzak-Piekarczyk T."/>
            <person name="Szatraj K."/>
            <person name="Zielenkiewicz U."/>
            <person name="Pilsyk S."/>
            <person name="Malc E."/>
            <person name="Mieczkowski P."/>
            <person name="Kruszewska J.S."/>
            <person name="Biernat P."/>
            <person name="Pawlowska J."/>
        </authorList>
    </citation>
    <scope>NUCLEOTIDE SEQUENCE [LARGE SCALE GENOMIC DNA]</scope>
    <source>
        <strain evidence="4 5">CBS 142.35</strain>
    </source>
</reference>
<feature type="region of interest" description="Disordered" evidence="2">
    <location>
        <begin position="193"/>
        <end position="259"/>
    </location>
</feature>
<dbReference type="Gene3D" id="1.10.555.10">
    <property type="entry name" value="Rho GTPase activation protein"/>
    <property type="match status" value="1"/>
</dbReference>
<protein>
    <recommendedName>
        <fullName evidence="3">Rho-GAP domain-containing protein</fullName>
    </recommendedName>
</protein>